<dbReference type="Pfam" id="PF13365">
    <property type="entry name" value="Trypsin_2"/>
    <property type="match status" value="1"/>
</dbReference>
<dbReference type="EMBL" id="FOIS01000002">
    <property type="protein sequence ID" value="SEW01271.1"/>
    <property type="molecule type" value="Genomic_DNA"/>
</dbReference>
<dbReference type="Proteomes" id="UP000183275">
    <property type="component" value="Unassembled WGS sequence"/>
</dbReference>
<proteinExistence type="predicted"/>
<gene>
    <name evidence="1" type="ORF">SAMN05216285_1776</name>
</gene>
<dbReference type="SUPFAM" id="SSF50494">
    <property type="entry name" value="Trypsin-like serine proteases"/>
    <property type="match status" value="1"/>
</dbReference>
<accession>A0A1I0NJC7</accession>
<protein>
    <submittedName>
        <fullName evidence="1">Trypsin-like peptidase domain-containing protein</fullName>
    </submittedName>
</protein>
<evidence type="ECO:0000313" key="2">
    <source>
        <dbReference type="Proteomes" id="UP000183275"/>
    </source>
</evidence>
<sequence length="324" mass="37050">MPHSGKHPRDDVNPLFRKLTPIGYHYNGRNNQRFVGTGFFYFHQWGLDDYDDPSLPSTGPYLVTNKHVINPPDKSDPDSLIIHIRQSRAIRETTRKTVDLYDSDGSKKWREHPDNEWIDIAVLPLDFDIKSAHAFHRADIPNYGNAVSGGDVAKVIGYPNLLTDFHYLPIMRDALISSPYQVAYHDSPYFFIDSRLHNGMSGSPVIHIPDYYELNDVESDLKISDEEEELIDSLRVTGPAKRQSPTLLGIHSDEEFETESRLSLDDIRDKITDDNSEPGLEDYLEELDNRLMSVEQDSGLNRVWHANLLDDIIRNCDNEDVGTV</sequence>
<dbReference type="RefSeq" id="WP_074854676.1">
    <property type="nucleotide sequence ID" value="NZ_FOIS01000002.1"/>
</dbReference>
<dbReference type="InterPro" id="IPR043504">
    <property type="entry name" value="Peptidase_S1_PA_chymotrypsin"/>
</dbReference>
<dbReference type="AlphaFoldDB" id="A0A1I0NJC7"/>
<evidence type="ECO:0000313" key="1">
    <source>
        <dbReference type="EMBL" id="SEW01271.1"/>
    </source>
</evidence>
<name>A0A1I0NJC7_9EURY</name>
<organism evidence="1 2">
    <name type="scientific">Natrinema salifodinae</name>
    <dbReference type="NCBI Taxonomy" id="1202768"/>
    <lineage>
        <taxon>Archaea</taxon>
        <taxon>Methanobacteriati</taxon>
        <taxon>Methanobacteriota</taxon>
        <taxon>Stenosarchaea group</taxon>
        <taxon>Halobacteria</taxon>
        <taxon>Halobacteriales</taxon>
        <taxon>Natrialbaceae</taxon>
        <taxon>Natrinema</taxon>
    </lineage>
</organism>
<dbReference type="STRING" id="1202768.SAMN05216285_1776"/>
<dbReference type="InterPro" id="IPR009003">
    <property type="entry name" value="Peptidase_S1_PA"/>
</dbReference>
<dbReference type="OrthoDB" id="325608at2157"/>
<reference evidence="2" key="1">
    <citation type="submission" date="2016-10" db="EMBL/GenBank/DDBJ databases">
        <authorList>
            <person name="Varghese N."/>
        </authorList>
    </citation>
    <scope>NUCLEOTIDE SEQUENCE [LARGE SCALE GENOMIC DNA]</scope>
    <source>
        <strain evidence="2">CGMCC 1.12284</strain>
    </source>
</reference>
<keyword evidence="2" id="KW-1185">Reference proteome</keyword>
<dbReference type="Gene3D" id="2.40.10.10">
    <property type="entry name" value="Trypsin-like serine proteases"/>
    <property type="match status" value="2"/>
</dbReference>